<dbReference type="GO" id="GO:0003677">
    <property type="term" value="F:DNA binding"/>
    <property type="evidence" value="ECO:0007669"/>
    <property type="project" value="UniProtKB-KW"/>
</dbReference>
<dbReference type="PANTHER" id="PTHR30346:SF0">
    <property type="entry name" value="HCA OPERON TRANSCRIPTIONAL ACTIVATOR HCAR"/>
    <property type="match status" value="1"/>
</dbReference>
<evidence type="ECO:0000313" key="6">
    <source>
        <dbReference type="EMBL" id="TCC50889.1"/>
    </source>
</evidence>
<evidence type="ECO:0000256" key="4">
    <source>
        <dbReference type="ARBA" id="ARBA00023163"/>
    </source>
</evidence>
<dbReference type="InterPro" id="IPR005119">
    <property type="entry name" value="LysR_subst-bd"/>
</dbReference>
<reference evidence="6 7" key="1">
    <citation type="submission" date="2019-02" db="EMBL/GenBank/DDBJ databases">
        <title>Kribbella capetownensis sp. nov. and Kribbella speibonae sp. nov., isolated from soil.</title>
        <authorList>
            <person name="Curtis S.M."/>
            <person name="Norton I."/>
            <person name="Everest G.J."/>
            <person name="Meyers P.R."/>
        </authorList>
    </citation>
    <scope>NUCLEOTIDE SEQUENCE [LARGE SCALE GENOMIC DNA]</scope>
    <source>
        <strain evidence="6 7">YM53</strain>
    </source>
</reference>
<dbReference type="GO" id="GO:0003700">
    <property type="term" value="F:DNA-binding transcription factor activity"/>
    <property type="evidence" value="ECO:0007669"/>
    <property type="project" value="InterPro"/>
</dbReference>
<dbReference type="FunFam" id="1.10.10.10:FF:000001">
    <property type="entry name" value="LysR family transcriptional regulator"/>
    <property type="match status" value="1"/>
</dbReference>
<keyword evidence="4" id="KW-0804">Transcription</keyword>
<dbReference type="Pfam" id="PF00126">
    <property type="entry name" value="HTH_1"/>
    <property type="match status" value="1"/>
</dbReference>
<name>A0A4R0JV61_9ACTN</name>
<dbReference type="OrthoDB" id="3181812at2"/>
<dbReference type="PROSITE" id="PS50931">
    <property type="entry name" value="HTH_LYSR"/>
    <property type="match status" value="1"/>
</dbReference>
<dbReference type="GO" id="GO:0032993">
    <property type="term" value="C:protein-DNA complex"/>
    <property type="evidence" value="ECO:0007669"/>
    <property type="project" value="TreeGrafter"/>
</dbReference>
<evidence type="ECO:0000256" key="2">
    <source>
        <dbReference type="ARBA" id="ARBA00023015"/>
    </source>
</evidence>
<evidence type="ECO:0000256" key="1">
    <source>
        <dbReference type="ARBA" id="ARBA00009437"/>
    </source>
</evidence>
<accession>A0A4R0JV61</accession>
<organism evidence="6 7">
    <name type="scientific">Kribbella capetownensis</name>
    <dbReference type="NCBI Taxonomy" id="1572659"/>
    <lineage>
        <taxon>Bacteria</taxon>
        <taxon>Bacillati</taxon>
        <taxon>Actinomycetota</taxon>
        <taxon>Actinomycetes</taxon>
        <taxon>Propionibacteriales</taxon>
        <taxon>Kribbellaceae</taxon>
        <taxon>Kribbella</taxon>
    </lineage>
</organism>
<dbReference type="Pfam" id="PF03466">
    <property type="entry name" value="LysR_substrate"/>
    <property type="match status" value="1"/>
</dbReference>
<keyword evidence="3" id="KW-0238">DNA-binding</keyword>
<dbReference type="PANTHER" id="PTHR30346">
    <property type="entry name" value="TRANSCRIPTIONAL DUAL REGULATOR HCAR-RELATED"/>
    <property type="match status" value="1"/>
</dbReference>
<dbReference type="SUPFAM" id="SSF53850">
    <property type="entry name" value="Periplasmic binding protein-like II"/>
    <property type="match status" value="1"/>
</dbReference>
<dbReference type="CDD" id="cd08414">
    <property type="entry name" value="PBP2_LTTR_aromatics_like"/>
    <property type="match status" value="1"/>
</dbReference>
<feature type="domain" description="HTH lysR-type" evidence="5">
    <location>
        <begin position="3"/>
        <end position="60"/>
    </location>
</feature>
<dbReference type="Proteomes" id="UP000293342">
    <property type="component" value="Unassembled WGS sequence"/>
</dbReference>
<dbReference type="InterPro" id="IPR000847">
    <property type="entry name" value="LysR_HTH_N"/>
</dbReference>
<keyword evidence="2" id="KW-0805">Transcription regulation</keyword>
<proteinExistence type="inferred from homology"/>
<dbReference type="InterPro" id="IPR036390">
    <property type="entry name" value="WH_DNA-bd_sf"/>
</dbReference>
<dbReference type="EMBL" id="SJKD01000002">
    <property type="protein sequence ID" value="TCC50889.1"/>
    <property type="molecule type" value="Genomic_DNA"/>
</dbReference>
<dbReference type="RefSeq" id="WP_131513586.1">
    <property type="nucleotide sequence ID" value="NZ_SJKD01000002.1"/>
</dbReference>
<dbReference type="SUPFAM" id="SSF46785">
    <property type="entry name" value="Winged helix' DNA-binding domain"/>
    <property type="match status" value="1"/>
</dbReference>
<evidence type="ECO:0000256" key="3">
    <source>
        <dbReference type="ARBA" id="ARBA00023125"/>
    </source>
</evidence>
<dbReference type="PRINTS" id="PR00039">
    <property type="entry name" value="HTHLYSR"/>
</dbReference>
<dbReference type="Gene3D" id="3.40.190.10">
    <property type="entry name" value="Periplasmic binding protein-like II"/>
    <property type="match status" value="2"/>
</dbReference>
<evidence type="ECO:0000313" key="7">
    <source>
        <dbReference type="Proteomes" id="UP000293342"/>
    </source>
</evidence>
<evidence type="ECO:0000259" key="5">
    <source>
        <dbReference type="PROSITE" id="PS50931"/>
    </source>
</evidence>
<dbReference type="Gene3D" id="1.10.10.10">
    <property type="entry name" value="Winged helix-like DNA-binding domain superfamily/Winged helix DNA-binding domain"/>
    <property type="match status" value="1"/>
</dbReference>
<protein>
    <submittedName>
        <fullName evidence="6">LysR family transcriptional regulator</fullName>
    </submittedName>
</protein>
<comment type="caution">
    <text evidence="6">The sequence shown here is derived from an EMBL/GenBank/DDBJ whole genome shotgun (WGS) entry which is preliminary data.</text>
</comment>
<comment type="similarity">
    <text evidence="1">Belongs to the LysR transcriptional regulatory family.</text>
</comment>
<sequence length="298" mass="32043">MDVDARLWRSFAAVADELHYGRAAERLHITQPALSRQIRDLERILGVRLFDRTSRRVVLSPAGQAVLGQARRALTESDRAVRLARLAAEGDWGELAISALPAVTLALLPAIIRSYRDAHPAIEVRISESFDDEQLAALTAGRIDAGFLRAAAAPPGVELETLLTEPVLAGLPADHRLAQHDRIELGDLADEPFVFFPRHRSVLAYDEFIASCRGAGFSPAIVQEASGISALGLVAGGLGVTIVAASYRAVSLEGVRFLPVVGHELTLQLAWAADNANTALPAFLETARETCRGIPSPR</sequence>
<gene>
    <name evidence="6" type="ORF">E0H75_12080</name>
</gene>
<keyword evidence="7" id="KW-1185">Reference proteome</keyword>
<dbReference type="InterPro" id="IPR036388">
    <property type="entry name" value="WH-like_DNA-bd_sf"/>
</dbReference>
<dbReference type="AlphaFoldDB" id="A0A4R0JV61"/>